<evidence type="ECO:0000256" key="1">
    <source>
        <dbReference type="ARBA" id="ARBA00011738"/>
    </source>
</evidence>
<dbReference type="Proteomes" id="UP000250140">
    <property type="component" value="Unassembled WGS sequence"/>
</dbReference>
<evidence type="ECO:0000313" key="4">
    <source>
        <dbReference type="Proteomes" id="UP000250140"/>
    </source>
</evidence>
<dbReference type="InterPro" id="IPR011008">
    <property type="entry name" value="Dimeric_a/b-barrel"/>
</dbReference>
<evidence type="ECO:0000313" key="3">
    <source>
        <dbReference type="EMBL" id="OCL03145.1"/>
    </source>
</evidence>
<proteinExistence type="predicted"/>
<reference evidence="3 4" key="1">
    <citation type="journal article" date="2016" name="Nat. Commun.">
        <title>Ectomycorrhizal ecology is imprinted in the genome of the dominant symbiotic fungus Cenococcum geophilum.</title>
        <authorList>
            <consortium name="DOE Joint Genome Institute"/>
            <person name="Peter M."/>
            <person name="Kohler A."/>
            <person name="Ohm R.A."/>
            <person name="Kuo A."/>
            <person name="Krutzmann J."/>
            <person name="Morin E."/>
            <person name="Arend M."/>
            <person name="Barry K.W."/>
            <person name="Binder M."/>
            <person name="Choi C."/>
            <person name="Clum A."/>
            <person name="Copeland A."/>
            <person name="Grisel N."/>
            <person name="Haridas S."/>
            <person name="Kipfer T."/>
            <person name="LaButti K."/>
            <person name="Lindquist E."/>
            <person name="Lipzen A."/>
            <person name="Maire R."/>
            <person name="Meier B."/>
            <person name="Mihaltcheva S."/>
            <person name="Molinier V."/>
            <person name="Murat C."/>
            <person name="Poggeler S."/>
            <person name="Quandt C.A."/>
            <person name="Sperisen C."/>
            <person name="Tritt A."/>
            <person name="Tisserant E."/>
            <person name="Crous P.W."/>
            <person name="Henrissat B."/>
            <person name="Nehls U."/>
            <person name="Egli S."/>
            <person name="Spatafora J.W."/>
            <person name="Grigoriev I.V."/>
            <person name="Martin F.M."/>
        </authorList>
    </citation>
    <scope>NUCLEOTIDE SEQUENCE [LARGE SCALE GENOMIC DNA]</scope>
    <source>
        <strain evidence="3 4">CBS 207.34</strain>
    </source>
</reference>
<gene>
    <name evidence="3" type="ORF">AOQ84DRAFT_303359</name>
</gene>
<dbReference type="AlphaFoldDB" id="A0A8E2EQT0"/>
<protein>
    <submittedName>
        <fullName evidence="3">Stress responsive A/B barrel domain protein</fullName>
    </submittedName>
</protein>
<dbReference type="PANTHER" id="PTHR33178">
    <property type="match status" value="1"/>
</dbReference>
<dbReference type="InterPro" id="IPR013097">
    <property type="entry name" value="Dabb"/>
</dbReference>
<name>A0A8E2EQT0_9PEZI</name>
<comment type="subunit">
    <text evidence="1">Homodimer.</text>
</comment>
<organism evidence="3 4">
    <name type="scientific">Glonium stellatum</name>
    <dbReference type="NCBI Taxonomy" id="574774"/>
    <lineage>
        <taxon>Eukaryota</taxon>
        <taxon>Fungi</taxon>
        <taxon>Dikarya</taxon>
        <taxon>Ascomycota</taxon>
        <taxon>Pezizomycotina</taxon>
        <taxon>Dothideomycetes</taxon>
        <taxon>Pleosporomycetidae</taxon>
        <taxon>Gloniales</taxon>
        <taxon>Gloniaceae</taxon>
        <taxon>Glonium</taxon>
    </lineage>
</organism>
<dbReference type="EMBL" id="KV750799">
    <property type="protein sequence ID" value="OCL03145.1"/>
    <property type="molecule type" value="Genomic_DNA"/>
</dbReference>
<feature type="domain" description="Stress-response A/B barrel" evidence="2">
    <location>
        <begin position="3"/>
        <end position="105"/>
    </location>
</feature>
<dbReference type="OrthoDB" id="1601230at2759"/>
<sequence>MGVTHIVLFQFKPDASAEVIKDVCDRMLALKDNCIHPTSGKLYVKSSTGGTDNSIEGIQNGITHAFIVEFESAEDRDYYVRKDPAHLSFVSSIGKVVEKAQVVDFTAGVFS</sequence>
<dbReference type="PROSITE" id="PS51502">
    <property type="entry name" value="S_R_A_B_BARREL"/>
    <property type="match status" value="1"/>
</dbReference>
<evidence type="ECO:0000259" key="2">
    <source>
        <dbReference type="PROSITE" id="PS51502"/>
    </source>
</evidence>
<dbReference type="SMART" id="SM00886">
    <property type="entry name" value="Dabb"/>
    <property type="match status" value="1"/>
</dbReference>
<dbReference type="PANTHER" id="PTHR33178:SF10">
    <property type="entry name" value="STRESS-RESPONSE A_B BARREL DOMAIN-CONTAINING PROTEIN"/>
    <property type="match status" value="1"/>
</dbReference>
<keyword evidence="4" id="KW-1185">Reference proteome</keyword>
<dbReference type="InterPro" id="IPR044662">
    <property type="entry name" value="HS1/DABB1-like"/>
</dbReference>
<dbReference type="SUPFAM" id="SSF54909">
    <property type="entry name" value="Dimeric alpha+beta barrel"/>
    <property type="match status" value="1"/>
</dbReference>
<dbReference type="Gene3D" id="3.30.70.100">
    <property type="match status" value="1"/>
</dbReference>
<accession>A0A8E2EQT0</accession>
<dbReference type="Pfam" id="PF07876">
    <property type="entry name" value="Dabb"/>
    <property type="match status" value="1"/>
</dbReference>